<evidence type="ECO:0000313" key="1">
    <source>
        <dbReference type="EMBL" id="BBD78817.1"/>
    </source>
</evidence>
<dbReference type="EMBL" id="AP018560">
    <property type="protein sequence ID" value="BBD78817.1"/>
    <property type="molecule type" value="Genomic_DNA"/>
</dbReference>
<proteinExistence type="predicted"/>
<evidence type="ECO:0000313" key="2">
    <source>
        <dbReference type="Proteomes" id="UP000270530"/>
    </source>
</evidence>
<dbReference type="AlphaFoldDB" id="A0A2Z6E1Q7"/>
<dbReference type="KEGG" id="rbd:ALSL_0143"/>
<reference evidence="2" key="1">
    <citation type="submission" date="2018-04" db="EMBL/GenBank/DDBJ databases">
        <authorList>
            <person name="Watanabe M."/>
            <person name="Kojima H."/>
        </authorList>
    </citation>
    <scope>NUCLEOTIDE SEQUENCE [LARGE SCALE GENOMIC DNA]</scope>
    <source>
        <strain evidence="2">Dysh456</strain>
    </source>
</reference>
<reference evidence="2" key="2">
    <citation type="submission" date="2018-06" db="EMBL/GenBank/DDBJ databases">
        <title>Genome sequence of Rhodanobacteraceae bacterium strain Dysh456.</title>
        <authorList>
            <person name="Fukui M."/>
        </authorList>
    </citation>
    <scope>NUCLEOTIDE SEQUENCE [LARGE SCALE GENOMIC DNA]</scope>
    <source>
        <strain evidence="2">Dysh456</strain>
    </source>
</reference>
<sequence>MRIDGTGCGYPFGHGANLHTLMSKPDPDCPRGHQCTA</sequence>
<keyword evidence="2" id="KW-1185">Reference proteome</keyword>
<organism evidence="1 2">
    <name type="scientific">Aerosticca soli</name>
    <dbReference type="NCBI Taxonomy" id="2010829"/>
    <lineage>
        <taxon>Bacteria</taxon>
        <taxon>Pseudomonadati</taxon>
        <taxon>Pseudomonadota</taxon>
        <taxon>Gammaproteobacteria</taxon>
        <taxon>Lysobacterales</taxon>
        <taxon>Rhodanobacteraceae</taxon>
        <taxon>Aerosticca</taxon>
    </lineage>
</organism>
<name>A0A2Z6E1Q7_9GAMM</name>
<protein>
    <submittedName>
        <fullName evidence="1">Uncharacterized protein</fullName>
    </submittedName>
</protein>
<gene>
    <name evidence="1" type="ORF">ALSL_0143</name>
</gene>
<dbReference type="Proteomes" id="UP000270530">
    <property type="component" value="Chromosome"/>
</dbReference>
<accession>A0A2Z6E1Q7</accession>